<comment type="caution">
    <text evidence="1">The sequence shown here is derived from an EMBL/GenBank/DDBJ whole genome shotgun (WGS) entry which is preliminary data.</text>
</comment>
<protein>
    <recommendedName>
        <fullName evidence="3">SbsA Ig-like domain-containing protein</fullName>
    </recommendedName>
</protein>
<dbReference type="Gene3D" id="2.60.40.3710">
    <property type="match status" value="1"/>
</dbReference>
<evidence type="ECO:0000313" key="2">
    <source>
        <dbReference type="Proteomes" id="UP000186868"/>
    </source>
</evidence>
<dbReference type="PROSITE" id="PS51257">
    <property type="entry name" value="PROKAR_LIPOPROTEIN"/>
    <property type="match status" value="1"/>
</dbReference>
<gene>
    <name evidence="1" type="ORF">NIES593_14680</name>
</gene>
<evidence type="ECO:0008006" key="3">
    <source>
        <dbReference type="Google" id="ProtNLM"/>
    </source>
</evidence>
<evidence type="ECO:0000313" key="1">
    <source>
        <dbReference type="EMBL" id="OKH21677.1"/>
    </source>
</evidence>
<dbReference type="OrthoDB" id="475437at2"/>
<name>A0A1U7HDK6_9CYAN</name>
<reference evidence="1 2" key="1">
    <citation type="submission" date="2016-11" db="EMBL/GenBank/DDBJ databases">
        <title>Draft Genome Sequences of Nine Cyanobacterial Strains from Diverse Habitats.</title>
        <authorList>
            <person name="Zhu T."/>
            <person name="Hou S."/>
            <person name="Lu X."/>
            <person name="Hess W.R."/>
        </authorList>
    </citation>
    <scope>NUCLEOTIDE SEQUENCE [LARGE SCALE GENOMIC DNA]</scope>
    <source>
        <strain evidence="1 2">NIES-593</strain>
    </source>
</reference>
<dbReference type="AlphaFoldDB" id="A0A1U7HDK6"/>
<dbReference type="Gene3D" id="2.120.10.30">
    <property type="entry name" value="TolB, C-terminal domain"/>
    <property type="match status" value="1"/>
</dbReference>
<dbReference type="Proteomes" id="UP000186868">
    <property type="component" value="Unassembled WGS sequence"/>
</dbReference>
<dbReference type="RefSeq" id="WP_073600299.1">
    <property type="nucleotide sequence ID" value="NZ_MRCB01000018.1"/>
</dbReference>
<dbReference type="STRING" id="1921803.NIES593_14680"/>
<dbReference type="EMBL" id="MRCB01000018">
    <property type="protein sequence ID" value="OKH21677.1"/>
    <property type="molecule type" value="Genomic_DNA"/>
</dbReference>
<organism evidence="1 2">
    <name type="scientific">Hydrococcus rivularis NIES-593</name>
    <dbReference type="NCBI Taxonomy" id="1921803"/>
    <lineage>
        <taxon>Bacteria</taxon>
        <taxon>Bacillati</taxon>
        <taxon>Cyanobacteriota</taxon>
        <taxon>Cyanophyceae</taxon>
        <taxon>Pleurocapsales</taxon>
        <taxon>Hydrococcaceae</taxon>
        <taxon>Hydrococcus</taxon>
    </lineage>
</organism>
<proteinExistence type="predicted"/>
<keyword evidence="2" id="KW-1185">Reference proteome</keyword>
<sequence length="495" mass="55340">MWKSLQPIDKIALTLILILSLVIGGVVLGGQACGTNCVFGMKPRVREFSWHNKAVGAEDKAFILDFDRPMDRESVEKNLVIDPLLPGKISWAGRRLAYTLDAPVPYGEAYQVKLKNAREHFRGKKEAGQEIQPFIGQFRSRDRAFAYIGTLGHERGRLILYNLTQNKKAILTPRDLVVVDFKFYPEGDRILFSAAQRHRGNDTLRNLQLYRVSTQIPENVSERSQSVELILDNKDYQNNQFDLSSDGKTIVVGRVNRKNPADFDLWVLKKGNKPERLNAPGGEFLIAPDGQTLAVAQGQGIGIIPLQSDAQAIEFLPKFGKVLSFSRDGSAAAMVNFNMDNAKLRYTRSLFYVNNQGVQKELLNIKGSILDCQFDPTATHLFCLLTQLIEGEEYREEPYLVKIDIKTSQVIPLVALPDYRDMKISLAPDGLGILFDRIVTANSNHSADPLITSSGETIRESRLWLLIPPPADAPGGAEPKLEELPIGGFRPQWLP</sequence>
<accession>A0A1U7HDK6</accession>
<dbReference type="InterPro" id="IPR011042">
    <property type="entry name" value="6-blade_b-propeller_TolB-like"/>
</dbReference>
<dbReference type="SUPFAM" id="SSF82171">
    <property type="entry name" value="DPP6 N-terminal domain-like"/>
    <property type="match status" value="1"/>
</dbReference>